<evidence type="ECO:0000256" key="1">
    <source>
        <dbReference type="ARBA" id="ARBA00001911"/>
    </source>
</evidence>
<dbReference type="InterPro" id="IPR053715">
    <property type="entry name" value="GH4_Enzyme_sf"/>
</dbReference>
<evidence type="ECO:0000259" key="10">
    <source>
        <dbReference type="Pfam" id="PF11975"/>
    </source>
</evidence>
<evidence type="ECO:0000256" key="9">
    <source>
        <dbReference type="ARBA" id="ARBA00023295"/>
    </source>
</evidence>
<dbReference type="GO" id="GO:0046872">
    <property type="term" value="F:metal ion binding"/>
    <property type="evidence" value="ECO:0007669"/>
    <property type="project" value="UniProtKB-KW"/>
</dbReference>
<evidence type="ECO:0000256" key="5">
    <source>
        <dbReference type="ARBA" id="ARBA00022801"/>
    </source>
</evidence>
<dbReference type="PANTHER" id="PTHR32092">
    <property type="entry name" value="6-PHOSPHO-BETA-GLUCOSIDASE-RELATED"/>
    <property type="match status" value="1"/>
</dbReference>
<dbReference type="SUPFAM" id="SSF51735">
    <property type="entry name" value="NAD(P)-binding Rossmann-fold domains"/>
    <property type="match status" value="1"/>
</dbReference>
<sequence length="433" mass="49188">MAGVVRLYDVDYESATQNEQLGCLIQEHPDAVGDWEYRAVETLSETLDGADFVVCSTQDPPEETMVHDLDVPQQYGIYQTVGDTVGPGGTFRAMRAIPQYREIASAIREYCPNAWVINYTNPMTVCTQTLYEEFPEIKAMGICHEVYGTQGFLASLVEKHLEEDQPPRNEIDINVKGVNHFTWIDEAYWRGKNLMSLVELEAETYDPPSYDPGEMTDESFYTTNHEVTFDLYDRFNILPAAGDRHLAEFVPWYLDIDHNEEIHRWGIRLTPSDHRREHWSKGESSRQALLQGEESFDFRESGEEMVDIMRALLGIEPMKTNANVPNQGQISDLPIGAVVETNVLFTNNNCTPLTAGGFPPVLRNLIGRNITNQETLLEASFEGDLDLAFQAFLNDPLVTIDTEEASQLFIDLIEQERSYLMDWDFDNAAILDS</sequence>
<dbReference type="GO" id="GO:0005975">
    <property type="term" value="P:carbohydrate metabolic process"/>
    <property type="evidence" value="ECO:0007669"/>
    <property type="project" value="InterPro"/>
</dbReference>
<dbReference type="Pfam" id="PF02056">
    <property type="entry name" value="Glyco_hydro_4"/>
    <property type="match status" value="1"/>
</dbReference>
<organism evidence="11 12">
    <name type="scientific">Haladaptatus pallidirubidus</name>
    <dbReference type="NCBI Taxonomy" id="1008152"/>
    <lineage>
        <taxon>Archaea</taxon>
        <taxon>Methanobacteriati</taxon>
        <taxon>Methanobacteriota</taxon>
        <taxon>Stenosarchaea group</taxon>
        <taxon>Halobacteria</taxon>
        <taxon>Halobacteriales</taxon>
        <taxon>Haladaptataceae</taxon>
        <taxon>Haladaptatus</taxon>
    </lineage>
</organism>
<evidence type="ECO:0000256" key="3">
    <source>
        <dbReference type="ARBA" id="ARBA00010141"/>
    </source>
</evidence>
<feature type="domain" description="Glycosyl hydrolase family 4 C-terminal" evidence="10">
    <location>
        <begin position="175"/>
        <end position="398"/>
    </location>
</feature>
<comment type="cofactor">
    <cofactor evidence="2">
        <name>Mn(2+)</name>
        <dbReference type="ChEBI" id="CHEBI:29035"/>
    </cofactor>
</comment>
<dbReference type="InterPro" id="IPR015955">
    <property type="entry name" value="Lactate_DH/Glyco_Ohase_4_C"/>
</dbReference>
<evidence type="ECO:0000256" key="4">
    <source>
        <dbReference type="ARBA" id="ARBA00022723"/>
    </source>
</evidence>
<comment type="caution">
    <text evidence="11">The sequence shown here is derived from an EMBL/GenBank/DDBJ whole genome shotgun (WGS) entry which is preliminary data.</text>
</comment>
<dbReference type="Pfam" id="PF11975">
    <property type="entry name" value="Glyco_hydro_4C"/>
    <property type="match status" value="1"/>
</dbReference>
<dbReference type="SUPFAM" id="SSF56327">
    <property type="entry name" value="LDH C-terminal domain-like"/>
    <property type="match status" value="1"/>
</dbReference>
<evidence type="ECO:0000256" key="2">
    <source>
        <dbReference type="ARBA" id="ARBA00001936"/>
    </source>
</evidence>
<dbReference type="InterPro" id="IPR001088">
    <property type="entry name" value="Glyco_hydro_4"/>
</dbReference>
<dbReference type="Proteomes" id="UP001501729">
    <property type="component" value="Unassembled WGS sequence"/>
</dbReference>
<comment type="cofactor">
    <cofactor evidence="1">
        <name>NAD(+)</name>
        <dbReference type="ChEBI" id="CHEBI:57540"/>
    </cofactor>
</comment>
<dbReference type="Gene3D" id="3.90.1820.10">
    <property type="entry name" value="AglA-like glucosidase"/>
    <property type="match status" value="1"/>
</dbReference>
<name>A0AAV3UPH9_9EURY</name>
<evidence type="ECO:0000256" key="6">
    <source>
        <dbReference type="ARBA" id="ARBA00023027"/>
    </source>
</evidence>
<comment type="similarity">
    <text evidence="3">Belongs to the glycosyl hydrolase 4 family.</text>
</comment>
<proteinExistence type="inferred from homology"/>
<keyword evidence="5" id="KW-0378">Hydrolase</keyword>
<dbReference type="PRINTS" id="PR00732">
    <property type="entry name" value="GLHYDRLASE4"/>
</dbReference>
<evidence type="ECO:0000256" key="7">
    <source>
        <dbReference type="ARBA" id="ARBA00023211"/>
    </source>
</evidence>
<dbReference type="AlphaFoldDB" id="A0AAV3UPH9"/>
<evidence type="ECO:0000313" key="12">
    <source>
        <dbReference type="Proteomes" id="UP001501729"/>
    </source>
</evidence>
<keyword evidence="4" id="KW-0479">Metal-binding</keyword>
<gene>
    <name evidence="11" type="primary">lplD</name>
    <name evidence="11" type="ORF">GCM10025751_48550</name>
</gene>
<dbReference type="EMBL" id="BAABKX010000022">
    <property type="protein sequence ID" value="GAA5061929.1"/>
    <property type="molecule type" value="Genomic_DNA"/>
</dbReference>
<dbReference type="GO" id="GO:0004553">
    <property type="term" value="F:hydrolase activity, hydrolyzing O-glycosyl compounds"/>
    <property type="evidence" value="ECO:0007669"/>
    <property type="project" value="InterPro"/>
</dbReference>
<evidence type="ECO:0000256" key="8">
    <source>
        <dbReference type="ARBA" id="ARBA00023277"/>
    </source>
</evidence>
<dbReference type="GO" id="GO:0016616">
    <property type="term" value="F:oxidoreductase activity, acting on the CH-OH group of donors, NAD or NADP as acceptor"/>
    <property type="evidence" value="ECO:0007669"/>
    <property type="project" value="InterPro"/>
</dbReference>
<protein>
    <submittedName>
        <fullName evidence="11">Alpha-galacturonidase LplD</fullName>
    </submittedName>
</protein>
<keyword evidence="8" id="KW-0119">Carbohydrate metabolism</keyword>
<dbReference type="PANTHER" id="PTHR32092:SF2">
    <property type="entry name" value="ALPHA-GALACTURONIDASE"/>
    <property type="match status" value="1"/>
</dbReference>
<dbReference type="InterPro" id="IPR036291">
    <property type="entry name" value="NAD(P)-bd_dom_sf"/>
</dbReference>
<keyword evidence="7" id="KW-0464">Manganese</keyword>
<reference evidence="11 12" key="1">
    <citation type="journal article" date="2019" name="Int. J. Syst. Evol. Microbiol.">
        <title>The Global Catalogue of Microorganisms (GCM) 10K type strain sequencing project: providing services to taxonomists for standard genome sequencing and annotation.</title>
        <authorList>
            <consortium name="The Broad Institute Genomics Platform"/>
            <consortium name="The Broad Institute Genome Sequencing Center for Infectious Disease"/>
            <person name="Wu L."/>
            <person name="Ma J."/>
        </authorList>
    </citation>
    <scope>NUCLEOTIDE SEQUENCE [LARGE SCALE GENOMIC DNA]</scope>
    <source>
        <strain evidence="11 12">JCM 17504</strain>
    </source>
</reference>
<dbReference type="InterPro" id="IPR022616">
    <property type="entry name" value="Glyco_hydro_4_C"/>
</dbReference>
<evidence type="ECO:0000313" key="11">
    <source>
        <dbReference type="EMBL" id="GAA5061929.1"/>
    </source>
</evidence>
<keyword evidence="12" id="KW-1185">Reference proteome</keyword>
<keyword evidence="6" id="KW-0520">NAD</keyword>
<accession>A0AAV3UPH9</accession>
<keyword evidence="9" id="KW-0326">Glycosidase</keyword>